<dbReference type="InterPro" id="IPR029058">
    <property type="entry name" value="AB_hydrolase_fold"/>
</dbReference>
<feature type="domain" description="AB hydrolase-1" evidence="1">
    <location>
        <begin position="4"/>
        <end position="225"/>
    </location>
</feature>
<keyword evidence="3" id="KW-1185">Reference proteome</keyword>
<accession>A0ABT0YIM9</accession>
<evidence type="ECO:0000259" key="1">
    <source>
        <dbReference type="Pfam" id="PF12697"/>
    </source>
</evidence>
<reference evidence="2" key="1">
    <citation type="submission" date="2022-05" db="EMBL/GenBank/DDBJ databases">
        <title>Schlegelella sp. nov., isolated from mangrove soil.</title>
        <authorList>
            <person name="Liu Y."/>
            <person name="Ge X."/>
            <person name="Liu W."/>
        </authorList>
    </citation>
    <scope>NUCLEOTIDE SEQUENCE</scope>
    <source>
        <strain evidence="2">S2-27</strain>
    </source>
</reference>
<comment type="caution">
    <text evidence="2">The sequence shown here is derived from an EMBL/GenBank/DDBJ whole genome shotgun (WGS) entry which is preliminary data.</text>
</comment>
<dbReference type="RefSeq" id="WP_251776672.1">
    <property type="nucleotide sequence ID" value="NZ_JAMKFE010000002.1"/>
</dbReference>
<organism evidence="2 3">
    <name type="scientific">Caldimonas mangrovi</name>
    <dbReference type="NCBI Taxonomy" id="2944811"/>
    <lineage>
        <taxon>Bacteria</taxon>
        <taxon>Pseudomonadati</taxon>
        <taxon>Pseudomonadota</taxon>
        <taxon>Betaproteobacteria</taxon>
        <taxon>Burkholderiales</taxon>
        <taxon>Sphaerotilaceae</taxon>
        <taxon>Caldimonas</taxon>
    </lineage>
</organism>
<evidence type="ECO:0000313" key="3">
    <source>
        <dbReference type="Proteomes" id="UP001165541"/>
    </source>
</evidence>
<dbReference type="InterPro" id="IPR000073">
    <property type="entry name" value="AB_hydrolase_1"/>
</dbReference>
<dbReference type="InterPro" id="IPR045889">
    <property type="entry name" value="MES/HNL"/>
</dbReference>
<dbReference type="GO" id="GO:0016787">
    <property type="term" value="F:hydrolase activity"/>
    <property type="evidence" value="ECO:0007669"/>
    <property type="project" value="UniProtKB-KW"/>
</dbReference>
<dbReference type="SUPFAM" id="SSF53474">
    <property type="entry name" value="alpha/beta-Hydrolases"/>
    <property type="match status" value="1"/>
</dbReference>
<gene>
    <name evidence="2" type="ORF">M8A51_03140</name>
</gene>
<dbReference type="PANTHER" id="PTHR10992:SF1086">
    <property type="entry name" value="AB HYDROLASE-1 DOMAIN-CONTAINING PROTEIN"/>
    <property type="match status" value="1"/>
</dbReference>
<proteinExistence type="predicted"/>
<dbReference type="Proteomes" id="UP001165541">
    <property type="component" value="Unassembled WGS sequence"/>
</dbReference>
<evidence type="ECO:0000313" key="2">
    <source>
        <dbReference type="EMBL" id="MCM5678523.1"/>
    </source>
</evidence>
<protein>
    <submittedName>
        <fullName evidence="2">Alpha/beta hydrolase</fullName>
    </submittedName>
</protein>
<sequence>MADFVLVHGAWHGAWCWQRVLPGLWQAGHRAHAVALTGVGERKHLVGAGVTLATHVQDVVNVIEAEELQDAILVGHSYSGMVVTGVADRVHDRIGHLVYLDAVIPDPGESWSSRHTPETQQQRREVIARQGVLPAADPSVFGLQGEDYDWVARRQTPQPGGVYDSPLAFDAQRVFSLPKTFIDCTDPALPTIAASRRRVRSEPGWRVVEIATGHDPMISAPQELLRELLLLA</sequence>
<dbReference type="Gene3D" id="3.40.50.1820">
    <property type="entry name" value="alpha/beta hydrolase"/>
    <property type="match status" value="1"/>
</dbReference>
<keyword evidence="2" id="KW-0378">Hydrolase</keyword>
<dbReference type="PANTHER" id="PTHR10992">
    <property type="entry name" value="METHYLESTERASE FAMILY MEMBER"/>
    <property type="match status" value="1"/>
</dbReference>
<name>A0ABT0YIM9_9BURK</name>
<dbReference type="EMBL" id="JAMKFE010000002">
    <property type="protein sequence ID" value="MCM5678523.1"/>
    <property type="molecule type" value="Genomic_DNA"/>
</dbReference>
<dbReference type="Pfam" id="PF12697">
    <property type="entry name" value="Abhydrolase_6"/>
    <property type="match status" value="1"/>
</dbReference>